<reference evidence="2" key="1">
    <citation type="submission" date="2021-02" db="EMBL/GenBank/DDBJ databases">
        <authorList>
            <person name="Dougan E. K."/>
            <person name="Rhodes N."/>
            <person name="Thang M."/>
            <person name="Chan C."/>
        </authorList>
    </citation>
    <scope>NUCLEOTIDE SEQUENCE</scope>
</reference>
<dbReference type="OrthoDB" id="3344688at2759"/>
<protein>
    <submittedName>
        <fullName evidence="2">Uncharacterized protein</fullName>
    </submittedName>
</protein>
<evidence type="ECO:0000313" key="2">
    <source>
        <dbReference type="EMBL" id="CAE8621588.1"/>
    </source>
</evidence>
<gene>
    <name evidence="2" type="ORF">PGLA1383_LOCUS39107</name>
</gene>
<accession>A0A813G5Y9</accession>
<proteinExistence type="predicted"/>
<evidence type="ECO:0000313" key="3">
    <source>
        <dbReference type="Proteomes" id="UP000654075"/>
    </source>
</evidence>
<dbReference type="EMBL" id="CAJNNV010027776">
    <property type="protein sequence ID" value="CAE8621588.1"/>
    <property type="molecule type" value="Genomic_DNA"/>
</dbReference>
<organism evidence="2 3">
    <name type="scientific">Polarella glacialis</name>
    <name type="common">Dinoflagellate</name>
    <dbReference type="NCBI Taxonomy" id="89957"/>
    <lineage>
        <taxon>Eukaryota</taxon>
        <taxon>Sar</taxon>
        <taxon>Alveolata</taxon>
        <taxon>Dinophyceae</taxon>
        <taxon>Suessiales</taxon>
        <taxon>Suessiaceae</taxon>
        <taxon>Polarella</taxon>
    </lineage>
</organism>
<keyword evidence="3" id="KW-1185">Reference proteome</keyword>
<dbReference type="CDD" id="cd09272">
    <property type="entry name" value="RNase_HI_RT_Ty1"/>
    <property type="match status" value="1"/>
</dbReference>
<comment type="caution">
    <text evidence="2">The sequence shown here is derived from an EMBL/GenBank/DDBJ whole genome shotgun (WGS) entry which is preliminary data.</text>
</comment>
<dbReference type="AlphaFoldDB" id="A0A813G5Y9"/>
<feature type="region of interest" description="Disordered" evidence="1">
    <location>
        <begin position="275"/>
        <end position="319"/>
    </location>
</feature>
<name>A0A813G5Y9_POLGL</name>
<dbReference type="Proteomes" id="UP000654075">
    <property type="component" value="Unassembled WGS sequence"/>
</dbReference>
<feature type="compositionally biased region" description="Low complexity" evidence="1">
    <location>
        <begin position="292"/>
        <end position="314"/>
    </location>
</feature>
<sequence length="366" mass="39788">MWMLPERPDLAYCAKEAARNLAKPRASHWARLKKLCRCLRGTSNAVLSLGNSEATDDQLEIYTDSDWAAGESRRSTSGGAILRRGWLLASWSRMQPTVALSSCEAEFLAIGTGLVEAKAVQSLAQELGADVSLRLNTDRSSAKALVMRRGFGRLKHMAVRQLWLQQEFREKKSELAKVPTANNVADILTKPVTPKVLWALAEGLGLQLYDAGAPDGGEVAQLCGLERHEPPVCQRCQRPAELECTYAGQLFSKCPGCDRTKSWHAYQRGWTGWQDEGAATSSRDEQQPVPPATRRTAKTAGTGRRTSASSTTGSLPSEVTQVNVTAGSADERAPLGAQVDAASADPRLQQSLATRRQIDYLAGLCH</sequence>
<evidence type="ECO:0000256" key="1">
    <source>
        <dbReference type="SAM" id="MobiDB-lite"/>
    </source>
</evidence>
<dbReference type="PANTHER" id="PTHR11439">
    <property type="entry name" value="GAG-POL-RELATED RETROTRANSPOSON"/>
    <property type="match status" value="1"/>
</dbReference>
<dbReference type="PANTHER" id="PTHR11439:SF467">
    <property type="entry name" value="INTEGRASE CATALYTIC DOMAIN-CONTAINING PROTEIN"/>
    <property type="match status" value="1"/>
</dbReference>